<name>A0A4R7HY67_9ACTN</name>
<comment type="caution">
    <text evidence="2">The sequence shown here is derived from an EMBL/GenBank/DDBJ whole genome shotgun (WGS) entry which is preliminary data.</text>
</comment>
<dbReference type="OrthoDB" id="3444343at2"/>
<proteinExistence type="predicted"/>
<dbReference type="EMBL" id="SOAU01000001">
    <property type="protein sequence ID" value="TDT15156.1"/>
    <property type="molecule type" value="Genomic_DNA"/>
</dbReference>
<accession>A0A4R7HY67</accession>
<keyword evidence="1" id="KW-1133">Transmembrane helix</keyword>
<dbReference type="RefSeq" id="WP_133867636.1">
    <property type="nucleotide sequence ID" value="NZ_SOAU01000001.1"/>
</dbReference>
<keyword evidence="3" id="KW-1185">Reference proteome</keyword>
<evidence type="ECO:0000313" key="3">
    <source>
        <dbReference type="Proteomes" id="UP000294558"/>
    </source>
</evidence>
<protein>
    <recommendedName>
        <fullName evidence="4">Hydrolytic protein</fullName>
    </recommendedName>
</protein>
<gene>
    <name evidence="2" type="ORF">BDK89_0718</name>
</gene>
<reference evidence="2 3" key="1">
    <citation type="submission" date="2019-03" db="EMBL/GenBank/DDBJ databases">
        <title>Sequencing the genomes of 1000 actinobacteria strains.</title>
        <authorList>
            <person name="Klenk H.-P."/>
        </authorList>
    </citation>
    <scope>NUCLEOTIDE SEQUENCE [LARGE SCALE GENOMIC DNA]</scope>
    <source>
        <strain evidence="2 3">DSM 18936</strain>
    </source>
</reference>
<keyword evidence="1" id="KW-0812">Transmembrane</keyword>
<sequence>MSAQAWFSLDEVAVVPGAPTSVLLTVENVGDTTESYSVIPAGLTAPWTTITRPNVTLFGGSQDVIEVVIRPPAIYTTTAGPTTVAVRVVSQTDPDDEVIAETIAEVASFDDRRITTLQPVRRARRRATFEFMVENHGNNLANCRLHLVDRTNRIDGTFDPPAVGVAPGSTSLVRLNAKVGGSRLRRSERQLDFEIEATEPDHEPANGLATLIQPPTLSARLIGRALATAAVLAAVVLAWFAVVRPEIRDAAERAVDDQLDELTIAPATTAPEPSVTVPVDEPVVVADEPTGTPVSYRIAVDVGVNQERSESVTVPPDSEFRMTDLVLQNPNGDLGTAQLLRNGDILYEFDLGSMSSANEFQPRISPIPFAPSDNIVLAVECTVVGQPSGTGCDVAVLLGGELVVASSTDS</sequence>
<feature type="transmembrane region" description="Helical" evidence="1">
    <location>
        <begin position="221"/>
        <end position="243"/>
    </location>
</feature>
<dbReference type="Proteomes" id="UP000294558">
    <property type="component" value="Unassembled WGS sequence"/>
</dbReference>
<dbReference type="AlphaFoldDB" id="A0A4R7HY67"/>
<evidence type="ECO:0000313" key="2">
    <source>
        <dbReference type="EMBL" id="TDT15156.1"/>
    </source>
</evidence>
<keyword evidence="1" id="KW-0472">Membrane</keyword>
<evidence type="ECO:0008006" key="4">
    <source>
        <dbReference type="Google" id="ProtNLM"/>
    </source>
</evidence>
<evidence type="ECO:0000256" key="1">
    <source>
        <dbReference type="SAM" id="Phobius"/>
    </source>
</evidence>
<organism evidence="2 3">
    <name type="scientific">Ilumatobacter fluminis</name>
    <dbReference type="NCBI Taxonomy" id="467091"/>
    <lineage>
        <taxon>Bacteria</taxon>
        <taxon>Bacillati</taxon>
        <taxon>Actinomycetota</taxon>
        <taxon>Acidimicrobiia</taxon>
        <taxon>Acidimicrobiales</taxon>
        <taxon>Ilumatobacteraceae</taxon>
        <taxon>Ilumatobacter</taxon>
    </lineage>
</organism>